<feature type="compositionally biased region" description="Acidic residues" evidence="1">
    <location>
        <begin position="201"/>
        <end position="212"/>
    </location>
</feature>
<feature type="compositionally biased region" description="Basic and acidic residues" evidence="1">
    <location>
        <begin position="280"/>
        <end position="290"/>
    </location>
</feature>
<evidence type="ECO:0000313" key="2">
    <source>
        <dbReference type="EMBL" id="ODN74175.1"/>
    </source>
</evidence>
<feature type="compositionally biased region" description="Acidic residues" evidence="1">
    <location>
        <begin position="262"/>
        <end position="279"/>
    </location>
</feature>
<feature type="compositionally biased region" description="Acidic residues" evidence="1">
    <location>
        <begin position="291"/>
        <end position="300"/>
    </location>
</feature>
<dbReference type="RefSeq" id="XP_018990037.1">
    <property type="nucleotide sequence ID" value="XM_019142394.1"/>
</dbReference>
<protein>
    <submittedName>
        <fullName evidence="2">Uncharacterized protein</fullName>
    </submittedName>
</protein>
<gene>
    <name evidence="2" type="ORF">L202_07626</name>
</gene>
<dbReference type="EMBL" id="AWGJ01000012">
    <property type="protein sequence ID" value="ODN74175.1"/>
    <property type="molecule type" value="Genomic_DNA"/>
</dbReference>
<feature type="region of interest" description="Disordered" evidence="1">
    <location>
        <begin position="478"/>
        <end position="512"/>
    </location>
</feature>
<feature type="compositionally biased region" description="Basic and acidic residues" evidence="1">
    <location>
        <begin position="20"/>
        <end position="35"/>
    </location>
</feature>
<feature type="compositionally biased region" description="Polar residues" evidence="1">
    <location>
        <begin position="1"/>
        <end position="12"/>
    </location>
</feature>
<dbReference type="Proteomes" id="UP000094065">
    <property type="component" value="Unassembled WGS sequence"/>
</dbReference>
<organism evidence="2 3">
    <name type="scientific">Cryptococcus amylolentus CBS 6039</name>
    <dbReference type="NCBI Taxonomy" id="1295533"/>
    <lineage>
        <taxon>Eukaryota</taxon>
        <taxon>Fungi</taxon>
        <taxon>Dikarya</taxon>
        <taxon>Basidiomycota</taxon>
        <taxon>Agaricomycotina</taxon>
        <taxon>Tremellomycetes</taxon>
        <taxon>Tremellales</taxon>
        <taxon>Cryptococcaceae</taxon>
        <taxon>Cryptococcus</taxon>
    </lineage>
</organism>
<feature type="compositionally biased region" description="Polar residues" evidence="1">
    <location>
        <begin position="40"/>
        <end position="50"/>
    </location>
</feature>
<feature type="region of interest" description="Disordered" evidence="1">
    <location>
        <begin position="357"/>
        <end position="423"/>
    </location>
</feature>
<accession>A0A1E3HDH3</accession>
<sequence>MSQQGTTPSSYPLTALVQPRAEKSSADVPKRDATLIERISGNNSRHQTYSESKDDVPFPVPSASTNNPRGKPSPNPSPSASSPSLNPPPHPAPRDTDSSPTFASWRSFLNIYDNDTSPPLTPVPTSSPVLFPPSTSPSSSAAAAYEVLSIPALGRRLTDAKAGEAEEGYSECLGAQRQRGGWGMPAMRVKDEEEERKEGEGGEDDTPGEEKDDPFSCVRLERGGLGSLGVEGEGYEDYESDGGEEPRQPGSGSGSGSGFGSESEEAESEAEYENEEDNDGKDSDKDKSKEEEEDDDDEDLYNFAPRRPPLAPKVSSFNHTNRYRFFGHINCPAFPRPPPASPRKIKTVMVPGRTMPERAYSVPTMPGGYGTKVPSKLSGSVVGEGDPNPNPDRPHPFPQPTPQPPPGPRRSNTFSTAPCYNGLKQGHGARTQIIMNKADDQTGLAFGMLKVVEQRREWAPVRQPERWVLRGEFRAGGLKELDGHDHGQHGQHGHGGQHHHHHHGKKLVEGQS</sequence>
<feature type="region of interest" description="Disordered" evidence="1">
    <location>
        <begin position="1"/>
        <end position="142"/>
    </location>
</feature>
<reference evidence="2 3" key="1">
    <citation type="submission" date="2016-06" db="EMBL/GenBank/DDBJ databases">
        <title>Evolution of pathogenesis and genome organization in the Tremellales.</title>
        <authorList>
            <person name="Cuomo C."/>
            <person name="Litvintseva A."/>
            <person name="Heitman J."/>
            <person name="Chen Y."/>
            <person name="Sun S."/>
            <person name="Springer D."/>
            <person name="Dromer F."/>
            <person name="Young S."/>
            <person name="Zeng Q."/>
            <person name="Chapman S."/>
            <person name="Gujja S."/>
            <person name="Saif S."/>
            <person name="Birren B."/>
        </authorList>
    </citation>
    <scope>NUCLEOTIDE SEQUENCE [LARGE SCALE GENOMIC DNA]</scope>
    <source>
        <strain evidence="2 3">CBS 6039</strain>
    </source>
</reference>
<proteinExistence type="predicted"/>
<feature type="compositionally biased region" description="Basic and acidic residues" evidence="1">
    <location>
        <begin position="188"/>
        <end position="200"/>
    </location>
</feature>
<dbReference type="OrthoDB" id="10563961at2759"/>
<dbReference type="GeneID" id="30158935"/>
<feature type="region of interest" description="Disordered" evidence="1">
    <location>
        <begin position="159"/>
        <end position="316"/>
    </location>
</feature>
<keyword evidence="3" id="KW-1185">Reference proteome</keyword>
<comment type="caution">
    <text evidence="2">The sequence shown here is derived from an EMBL/GenBank/DDBJ whole genome shotgun (WGS) entry which is preliminary data.</text>
</comment>
<evidence type="ECO:0000256" key="1">
    <source>
        <dbReference type="SAM" id="MobiDB-lite"/>
    </source>
</evidence>
<evidence type="ECO:0000313" key="3">
    <source>
        <dbReference type="Proteomes" id="UP000094065"/>
    </source>
</evidence>
<name>A0A1E3HDH3_9TREE</name>
<feature type="compositionally biased region" description="Acidic residues" evidence="1">
    <location>
        <begin position="233"/>
        <end position="243"/>
    </location>
</feature>
<feature type="compositionally biased region" description="Basic residues" evidence="1">
    <location>
        <begin position="489"/>
        <end position="505"/>
    </location>
</feature>
<dbReference type="AlphaFoldDB" id="A0A1E3HDH3"/>
<feature type="compositionally biased region" description="Pro residues" evidence="1">
    <location>
        <begin position="388"/>
        <end position="408"/>
    </location>
</feature>
<feature type="compositionally biased region" description="Basic and acidic residues" evidence="1">
    <location>
        <begin position="478"/>
        <end position="488"/>
    </location>
</feature>
<feature type="compositionally biased region" description="Gly residues" evidence="1">
    <location>
        <begin position="223"/>
        <end position="232"/>
    </location>
</feature>